<keyword evidence="4" id="KW-1185">Reference proteome</keyword>
<reference evidence="3 4" key="1">
    <citation type="submission" date="2014-04" db="EMBL/GenBank/DDBJ databases">
        <title>Evolutionary Origins and Diversification of the Mycorrhizal Mutualists.</title>
        <authorList>
            <consortium name="DOE Joint Genome Institute"/>
            <consortium name="Mycorrhizal Genomics Consortium"/>
            <person name="Kohler A."/>
            <person name="Kuo A."/>
            <person name="Nagy L.G."/>
            <person name="Floudas D."/>
            <person name="Copeland A."/>
            <person name="Barry K.W."/>
            <person name="Cichocki N."/>
            <person name="Veneault-Fourrey C."/>
            <person name="LaButti K."/>
            <person name="Lindquist E.A."/>
            <person name="Lipzen A."/>
            <person name="Lundell T."/>
            <person name="Morin E."/>
            <person name="Murat C."/>
            <person name="Riley R."/>
            <person name="Ohm R."/>
            <person name="Sun H."/>
            <person name="Tunlid A."/>
            <person name="Henrissat B."/>
            <person name="Grigoriev I.V."/>
            <person name="Hibbett D.S."/>
            <person name="Martin F."/>
        </authorList>
    </citation>
    <scope>NUCLEOTIDE SEQUENCE [LARGE SCALE GENOMIC DNA]</scope>
    <source>
        <strain evidence="3 4">FD-317 M1</strain>
    </source>
</reference>
<evidence type="ECO:0000313" key="3">
    <source>
        <dbReference type="EMBL" id="KIK50166.1"/>
    </source>
</evidence>
<proteinExistence type="predicted"/>
<sequence>MVVGKRKLPAAFHSDGPPLKSARYNLTSTATSSAARNNLDSASLSIQSYTKKMLLRVFDECGVKISLNDCRTKASIEEYLQSLDRTTANTILNRLNEVRDGTDVRHNSVLNFRRDEIILGLEKANIFLSPAELKTKSTMELAIKRQPEGVQANLMQCLSQLHRVGQDEVLQLERQLSAFNLAYLLELAKEAGASIKSMESRTYGGFARGILKAPVDKRDMFLLKIKEMEIGKQSAIENFRRRLSDCTHPELKRYFHQASICLPADHYATKHRLLNAITGIPSEALDRLRECIDQTTCPIIDRPFMSAPSEPVRQNLVEEFIHATGKDAVSQVICCICGREVFASEARGMEPNEIPHPELLAPAKPHPAQELTSNMLLYRDPETKTVPPFACLHCLTYLTGKVPQKPALSLSNNMWIGEVPLELRNLTLCERILISRYYAAAYIVKLYPKHGSRKPEQLISALKGNVSTYFLDTDRIAGLVDEGYLPPNPRILAATIGVTFIGRNRKPLKYLPKYLTVDRRRIRLALQWLIPRNPLYANIRISERNLDQLPEGEVPFEVRDNIRWLEDESVLDKEHNGYVPDFEDRDLEDGCEEVHSEEEVQSEEESEILQTGSFKAMA</sequence>
<organism evidence="3 4">
    <name type="scientific">Collybiopsis luxurians FD-317 M1</name>
    <dbReference type="NCBI Taxonomy" id="944289"/>
    <lineage>
        <taxon>Eukaryota</taxon>
        <taxon>Fungi</taxon>
        <taxon>Dikarya</taxon>
        <taxon>Basidiomycota</taxon>
        <taxon>Agaricomycotina</taxon>
        <taxon>Agaricomycetes</taxon>
        <taxon>Agaricomycetidae</taxon>
        <taxon>Agaricales</taxon>
        <taxon>Marasmiineae</taxon>
        <taxon>Omphalotaceae</taxon>
        <taxon>Collybiopsis</taxon>
        <taxon>Collybiopsis luxurians</taxon>
    </lineage>
</organism>
<evidence type="ECO:0000256" key="1">
    <source>
        <dbReference type="SAM" id="MobiDB-lite"/>
    </source>
</evidence>
<evidence type="ECO:0000313" key="4">
    <source>
        <dbReference type="Proteomes" id="UP000053593"/>
    </source>
</evidence>
<name>A0A0D0B7S8_9AGAR</name>
<evidence type="ECO:0000259" key="2">
    <source>
        <dbReference type="Pfam" id="PF20209"/>
    </source>
</evidence>
<feature type="domain" description="DUF6570" evidence="2">
    <location>
        <begin position="404"/>
        <end position="547"/>
    </location>
</feature>
<dbReference type="Pfam" id="PF20209">
    <property type="entry name" value="DUF6570"/>
    <property type="match status" value="1"/>
</dbReference>
<dbReference type="OrthoDB" id="3257061at2759"/>
<accession>A0A0D0B7S8</accession>
<dbReference type="EMBL" id="KN834924">
    <property type="protein sequence ID" value="KIK50166.1"/>
    <property type="molecule type" value="Genomic_DNA"/>
</dbReference>
<protein>
    <recommendedName>
        <fullName evidence="2">DUF6570 domain-containing protein</fullName>
    </recommendedName>
</protein>
<feature type="compositionally biased region" description="Polar residues" evidence="1">
    <location>
        <begin position="608"/>
        <end position="618"/>
    </location>
</feature>
<feature type="region of interest" description="Disordered" evidence="1">
    <location>
        <begin position="590"/>
        <end position="618"/>
    </location>
</feature>
<dbReference type="AlphaFoldDB" id="A0A0D0B7S8"/>
<gene>
    <name evidence="3" type="ORF">GYMLUDRAFT_253218</name>
</gene>
<dbReference type="HOGENOM" id="CLU_442147_0_0_1"/>
<dbReference type="InterPro" id="IPR046700">
    <property type="entry name" value="DUF6570"/>
</dbReference>
<dbReference type="Proteomes" id="UP000053593">
    <property type="component" value="Unassembled WGS sequence"/>
</dbReference>